<evidence type="ECO:0000313" key="2">
    <source>
        <dbReference type="Proteomes" id="UP000886833"/>
    </source>
</evidence>
<evidence type="ECO:0000313" key="1">
    <source>
        <dbReference type="EMBL" id="HIT36900.1"/>
    </source>
</evidence>
<organism evidence="1 2">
    <name type="scientific">Candidatus Onthousia faecipullorum</name>
    <dbReference type="NCBI Taxonomy" id="2840887"/>
    <lineage>
        <taxon>Bacteria</taxon>
        <taxon>Bacillati</taxon>
        <taxon>Bacillota</taxon>
        <taxon>Bacilli</taxon>
        <taxon>Candidatus Onthousia</taxon>
    </lineage>
</organism>
<proteinExistence type="predicted"/>
<dbReference type="Proteomes" id="UP000886833">
    <property type="component" value="Unassembled WGS sequence"/>
</dbReference>
<accession>A0A9D1G9I2</accession>
<comment type="caution">
    <text evidence="1">The sequence shown here is derived from an EMBL/GenBank/DDBJ whole genome shotgun (WGS) entry which is preliminary data.</text>
</comment>
<dbReference type="AlphaFoldDB" id="A0A9D1G9I2"/>
<reference evidence="1" key="2">
    <citation type="journal article" date="2021" name="PeerJ">
        <title>Extensive microbial diversity within the chicken gut microbiome revealed by metagenomics and culture.</title>
        <authorList>
            <person name="Gilroy R."/>
            <person name="Ravi A."/>
            <person name="Getino M."/>
            <person name="Pursley I."/>
            <person name="Horton D.L."/>
            <person name="Alikhan N.F."/>
            <person name="Baker D."/>
            <person name="Gharbi K."/>
            <person name="Hall N."/>
            <person name="Watson M."/>
            <person name="Adriaenssens E.M."/>
            <person name="Foster-Nyarko E."/>
            <person name="Jarju S."/>
            <person name="Secka A."/>
            <person name="Antonio M."/>
            <person name="Oren A."/>
            <person name="Chaudhuri R.R."/>
            <person name="La Ragione R."/>
            <person name="Hildebrand F."/>
            <person name="Pallen M.J."/>
        </authorList>
    </citation>
    <scope>NUCLEOTIDE SEQUENCE</scope>
    <source>
        <strain evidence="1">CHK195-26880</strain>
    </source>
</reference>
<reference evidence="1" key="1">
    <citation type="submission" date="2020-10" db="EMBL/GenBank/DDBJ databases">
        <authorList>
            <person name="Gilroy R."/>
        </authorList>
    </citation>
    <scope>NUCLEOTIDE SEQUENCE</scope>
    <source>
        <strain evidence="1">CHK195-26880</strain>
    </source>
</reference>
<name>A0A9D1G9I2_9FIRM</name>
<gene>
    <name evidence="1" type="ORF">IAB59_00245</name>
</gene>
<protein>
    <submittedName>
        <fullName evidence="1">Uncharacterized protein</fullName>
    </submittedName>
</protein>
<sequence length="124" mass="14692">MTGIELLQMIKNYEIKEGAEINVLRVNEDYCCFDVVAKLKYSDNDLHWSPGTFRSFMLWDNDYFFEIIESLEMPDKIEELKIKEIKNVSGRDVYYYYGSENKEVNKINELIKAVNYLLDTHNKG</sequence>
<dbReference type="EMBL" id="DVKQ01000002">
    <property type="protein sequence ID" value="HIT36900.1"/>
    <property type="molecule type" value="Genomic_DNA"/>
</dbReference>